<name>A0A4R4FFV9_9FIRM</name>
<evidence type="ECO:0000259" key="2">
    <source>
        <dbReference type="Pfam" id="PF07992"/>
    </source>
</evidence>
<organism evidence="3 4">
    <name type="scientific">Extibacter muris</name>
    <dbReference type="NCBI Taxonomy" id="1796622"/>
    <lineage>
        <taxon>Bacteria</taxon>
        <taxon>Bacillati</taxon>
        <taxon>Bacillota</taxon>
        <taxon>Clostridia</taxon>
        <taxon>Lachnospirales</taxon>
        <taxon>Lachnospiraceae</taxon>
        <taxon>Extibacter</taxon>
    </lineage>
</organism>
<evidence type="ECO:0000256" key="1">
    <source>
        <dbReference type="ARBA" id="ARBA00023002"/>
    </source>
</evidence>
<dbReference type="Gene3D" id="3.50.50.60">
    <property type="entry name" value="FAD/NAD(P)-binding domain"/>
    <property type="match status" value="2"/>
</dbReference>
<comment type="caution">
    <text evidence="3">The sequence shown here is derived from an EMBL/GenBank/DDBJ whole genome shotgun (WGS) entry which is preliminary data.</text>
</comment>
<dbReference type="PANTHER" id="PTHR42949">
    <property type="entry name" value="ANAEROBIC GLYCEROL-3-PHOSPHATE DEHYDROGENASE SUBUNIT B"/>
    <property type="match status" value="1"/>
</dbReference>
<keyword evidence="1" id="KW-0560">Oxidoreductase</keyword>
<protein>
    <submittedName>
        <fullName evidence="3">FAD-binding protein</fullName>
    </submittedName>
</protein>
<dbReference type="Proteomes" id="UP000295710">
    <property type="component" value="Unassembled WGS sequence"/>
</dbReference>
<dbReference type="InterPro" id="IPR051691">
    <property type="entry name" value="Metab_Enz_Cyan_OpOx_G3PDH"/>
</dbReference>
<dbReference type="AlphaFoldDB" id="A0A4R4FFV9"/>
<evidence type="ECO:0000313" key="4">
    <source>
        <dbReference type="Proteomes" id="UP000295710"/>
    </source>
</evidence>
<keyword evidence="4" id="KW-1185">Reference proteome</keyword>
<dbReference type="SUPFAM" id="SSF51905">
    <property type="entry name" value="FAD/NAD(P)-binding domain"/>
    <property type="match status" value="1"/>
</dbReference>
<dbReference type="InterPro" id="IPR023753">
    <property type="entry name" value="FAD/NAD-binding_dom"/>
</dbReference>
<evidence type="ECO:0000313" key="3">
    <source>
        <dbReference type="EMBL" id="TDA21719.1"/>
    </source>
</evidence>
<accession>A0A4R4FFV9</accession>
<dbReference type="Pfam" id="PF07992">
    <property type="entry name" value="Pyr_redox_2"/>
    <property type="match status" value="1"/>
</dbReference>
<proteinExistence type="predicted"/>
<dbReference type="PANTHER" id="PTHR42949:SF3">
    <property type="entry name" value="ANAEROBIC GLYCEROL-3-PHOSPHATE DEHYDROGENASE SUBUNIT B"/>
    <property type="match status" value="1"/>
</dbReference>
<feature type="domain" description="FAD/NAD(P)-binding" evidence="2">
    <location>
        <begin position="4"/>
        <end position="312"/>
    </location>
</feature>
<reference evidence="3 4" key="1">
    <citation type="journal article" date="2016" name="Nat. Microbiol.">
        <title>The Mouse Intestinal Bacterial Collection (miBC) provides host-specific insight into cultured diversity and functional potential of the gut microbiota.</title>
        <authorList>
            <person name="Lagkouvardos I."/>
            <person name="Pukall R."/>
            <person name="Abt B."/>
            <person name="Foesel B.U."/>
            <person name="Meier-Kolthoff J.P."/>
            <person name="Kumar N."/>
            <person name="Bresciani A."/>
            <person name="Martinez I."/>
            <person name="Just S."/>
            <person name="Ziegler C."/>
            <person name="Brugiroux S."/>
            <person name="Garzetti D."/>
            <person name="Wenning M."/>
            <person name="Bui T.P."/>
            <person name="Wang J."/>
            <person name="Hugenholtz F."/>
            <person name="Plugge C.M."/>
            <person name="Peterson D.A."/>
            <person name="Hornef M.W."/>
            <person name="Baines J.F."/>
            <person name="Smidt H."/>
            <person name="Walter J."/>
            <person name="Kristiansen K."/>
            <person name="Nielsen H.B."/>
            <person name="Haller D."/>
            <person name="Overmann J."/>
            <person name="Stecher B."/>
            <person name="Clavel T."/>
        </authorList>
    </citation>
    <scope>NUCLEOTIDE SEQUENCE [LARGE SCALE GENOMIC DNA]</scope>
    <source>
        <strain evidence="3 4">DSM 28560</strain>
    </source>
</reference>
<gene>
    <name evidence="3" type="ORF">E1963_10295</name>
</gene>
<dbReference type="EMBL" id="SMMX01000007">
    <property type="protein sequence ID" value="TDA21719.1"/>
    <property type="molecule type" value="Genomic_DNA"/>
</dbReference>
<dbReference type="InterPro" id="IPR036188">
    <property type="entry name" value="FAD/NAD-bd_sf"/>
</dbReference>
<dbReference type="GO" id="GO:0016491">
    <property type="term" value="F:oxidoreductase activity"/>
    <property type="evidence" value="ECO:0007669"/>
    <property type="project" value="UniProtKB-KW"/>
</dbReference>
<dbReference type="PRINTS" id="PR00469">
    <property type="entry name" value="PNDRDTASEII"/>
</dbReference>
<dbReference type="PRINTS" id="PR00368">
    <property type="entry name" value="FADPNR"/>
</dbReference>
<sequence length="342" mass="37181">MQEYDIVIIGGGPAGLAAALSAREQGIGSILILERDRELGGILNQCIHNGFGLHTFKEELTGPEYAYRYIARIDAAKIEYRLHTMVMDIESKDDGTKIVTAMNSRDGMRHLCARAVILAMGCRERPRGALNVPGYRPAGIYTAGTAQRLVNMEGFMPGKEIVILGSGDIGLIMARRMTLEGARVKAVAEIMPESGGLKRNIVQCLEDYDIPLKLSHTVVDIKGKEHIEGVTLAKVDEQKKPIPGTEEEYRCDALLLSVGLIPENELTRGLGAAMDGRTNGPKVDGQLETTVPGVFACGNVLHVHDLVDNVSREAAEAGRYAAEFVKGESEHGDNRDDLHRLP</sequence>